<gene>
    <name evidence="2" type="ORF">D7W81_37445</name>
</gene>
<reference evidence="3" key="1">
    <citation type="submission" date="2018-09" db="EMBL/GenBank/DDBJ databases">
        <authorList>
            <person name="Livingstone P.G."/>
            <person name="Whitworth D.E."/>
        </authorList>
    </citation>
    <scope>NUCLEOTIDE SEQUENCE [LARGE SCALE GENOMIC DNA]</scope>
    <source>
        <strain evidence="3">AB050A</strain>
    </source>
</reference>
<dbReference type="SUPFAM" id="SSF47616">
    <property type="entry name" value="GST C-terminal domain-like"/>
    <property type="match status" value="1"/>
</dbReference>
<comment type="caution">
    <text evidence="2">The sequence shown here is derived from an EMBL/GenBank/DDBJ whole genome shotgun (WGS) entry which is preliminary data.</text>
</comment>
<accession>A0A3A8PET1</accession>
<sequence length="247" mass="27218">MTSNAPRPLTLLELADPGLPGIESYSPFCLKAHRALKYAGLPYARGCADNPATHRAHNPTGQVPVLLVGEEAVPDSTAILARIQQLAPGRIDASPEALLWEELADTSLNGFLVAARWADDRNWPRTRAAFFHFMPAPVRAVVPTLIRRKQVERLVARDVWRAGPEACWRRFGMLLDQLDARAPEQGFWLSGALSVADLALFAQLHSLRTPLTPWQGAEVDRRPRLSAWLGRVDVATRTTSVPLRAAS</sequence>
<evidence type="ECO:0000313" key="3">
    <source>
        <dbReference type="Proteomes" id="UP000267003"/>
    </source>
</evidence>
<evidence type="ECO:0000259" key="1">
    <source>
        <dbReference type="Pfam" id="PF13409"/>
    </source>
</evidence>
<feature type="domain" description="GST N-terminal" evidence="1">
    <location>
        <begin position="25"/>
        <end position="83"/>
    </location>
</feature>
<dbReference type="PANTHER" id="PTHR12289">
    <property type="entry name" value="METAXIN RELATED"/>
    <property type="match status" value="1"/>
</dbReference>
<keyword evidence="3" id="KW-1185">Reference proteome</keyword>
<keyword evidence="2" id="KW-0808">Transferase</keyword>
<dbReference type="OrthoDB" id="9782992at2"/>
<organism evidence="2 3">
    <name type="scientific">Corallococcus aberystwythensis</name>
    <dbReference type="NCBI Taxonomy" id="2316722"/>
    <lineage>
        <taxon>Bacteria</taxon>
        <taxon>Pseudomonadati</taxon>
        <taxon>Myxococcota</taxon>
        <taxon>Myxococcia</taxon>
        <taxon>Myxococcales</taxon>
        <taxon>Cystobacterineae</taxon>
        <taxon>Myxococcaceae</taxon>
        <taxon>Corallococcus</taxon>
    </lineage>
</organism>
<protein>
    <submittedName>
        <fullName evidence="2">Glutathione S-transferase family protein</fullName>
    </submittedName>
</protein>
<dbReference type="EMBL" id="RAWK01000360">
    <property type="protein sequence ID" value="RKH54887.1"/>
    <property type="molecule type" value="Genomic_DNA"/>
</dbReference>
<dbReference type="AlphaFoldDB" id="A0A3A8PET1"/>
<dbReference type="Pfam" id="PF13410">
    <property type="entry name" value="GST_C_2"/>
    <property type="match status" value="1"/>
</dbReference>
<evidence type="ECO:0000313" key="2">
    <source>
        <dbReference type="EMBL" id="RKH54887.1"/>
    </source>
</evidence>
<dbReference type="InterPro" id="IPR050931">
    <property type="entry name" value="Mito_Protein_Transport_Metaxin"/>
</dbReference>
<dbReference type="GO" id="GO:0005737">
    <property type="term" value="C:cytoplasm"/>
    <property type="evidence" value="ECO:0007669"/>
    <property type="project" value="TreeGrafter"/>
</dbReference>
<name>A0A3A8PET1_9BACT</name>
<dbReference type="Gene3D" id="1.20.1050.10">
    <property type="match status" value="1"/>
</dbReference>
<dbReference type="InterPro" id="IPR036282">
    <property type="entry name" value="Glutathione-S-Trfase_C_sf"/>
</dbReference>
<dbReference type="CDD" id="cd00570">
    <property type="entry name" value="GST_N_family"/>
    <property type="match status" value="1"/>
</dbReference>
<dbReference type="PANTHER" id="PTHR12289:SF41">
    <property type="entry name" value="FAILED AXON CONNECTIONS-RELATED"/>
    <property type="match status" value="1"/>
</dbReference>
<proteinExistence type="predicted"/>
<dbReference type="CDD" id="cd00299">
    <property type="entry name" value="GST_C_family"/>
    <property type="match status" value="1"/>
</dbReference>
<dbReference type="Gene3D" id="3.40.30.10">
    <property type="entry name" value="Glutaredoxin"/>
    <property type="match status" value="1"/>
</dbReference>
<dbReference type="GO" id="GO:0016740">
    <property type="term" value="F:transferase activity"/>
    <property type="evidence" value="ECO:0007669"/>
    <property type="project" value="UniProtKB-KW"/>
</dbReference>
<dbReference type="Pfam" id="PF13409">
    <property type="entry name" value="GST_N_2"/>
    <property type="match status" value="1"/>
</dbReference>
<dbReference type="Proteomes" id="UP000267003">
    <property type="component" value="Unassembled WGS sequence"/>
</dbReference>
<dbReference type="InterPro" id="IPR036249">
    <property type="entry name" value="Thioredoxin-like_sf"/>
</dbReference>
<dbReference type="SUPFAM" id="SSF52833">
    <property type="entry name" value="Thioredoxin-like"/>
    <property type="match status" value="1"/>
</dbReference>
<dbReference type="RefSeq" id="WP_120560164.1">
    <property type="nucleotide sequence ID" value="NZ_RAWK01000360.1"/>
</dbReference>
<dbReference type="InterPro" id="IPR004045">
    <property type="entry name" value="Glutathione_S-Trfase_N"/>
</dbReference>